<dbReference type="InterPro" id="IPR011006">
    <property type="entry name" value="CheY-like_superfamily"/>
</dbReference>
<dbReference type="Proteomes" id="UP001593940">
    <property type="component" value="Unassembled WGS sequence"/>
</dbReference>
<accession>A0ABV6YAK7</accession>
<keyword evidence="5" id="KW-1185">Reference proteome</keyword>
<dbReference type="PROSITE" id="PS50110">
    <property type="entry name" value="RESPONSE_REGULATORY"/>
    <property type="match status" value="1"/>
</dbReference>
<dbReference type="Pfam" id="PF00072">
    <property type="entry name" value="Response_reg"/>
    <property type="match status" value="1"/>
</dbReference>
<protein>
    <submittedName>
        <fullName evidence="4">Response regulator</fullName>
    </submittedName>
</protein>
<feature type="domain" description="Response regulatory" evidence="3">
    <location>
        <begin position="40"/>
        <end position="154"/>
    </location>
</feature>
<keyword evidence="1 2" id="KW-0597">Phosphoprotein</keyword>
<dbReference type="PANTHER" id="PTHR44591">
    <property type="entry name" value="STRESS RESPONSE REGULATOR PROTEIN 1"/>
    <property type="match status" value="1"/>
</dbReference>
<dbReference type="PANTHER" id="PTHR44591:SF21">
    <property type="entry name" value="TWO-COMPONENT RESPONSE REGULATOR"/>
    <property type="match status" value="1"/>
</dbReference>
<feature type="modified residue" description="4-aspartylphosphate" evidence="2">
    <location>
        <position position="90"/>
    </location>
</feature>
<dbReference type="EMBL" id="JBHOMY010000043">
    <property type="protein sequence ID" value="MFC1458140.1"/>
    <property type="molecule type" value="Genomic_DNA"/>
</dbReference>
<proteinExistence type="predicted"/>
<reference evidence="4 5" key="1">
    <citation type="submission" date="2024-09" db="EMBL/GenBank/DDBJ databases">
        <title>Nodulacao em especies de Leguminosae Basais da Amazonia e Caracterizacao dos Rizobios e Bacterias Associadas aos Nodulos.</title>
        <authorList>
            <person name="Jambeiro I.C.A."/>
            <person name="Lopes I.S."/>
            <person name="Aguiar E.R.G.R."/>
            <person name="Santos A.F.J."/>
            <person name="Dos Santos J.M.F."/>
            <person name="Gross E."/>
        </authorList>
    </citation>
    <scope>NUCLEOTIDE SEQUENCE [LARGE SCALE GENOMIC DNA]</scope>
    <source>
        <strain evidence="4 5">BRUESC1165</strain>
    </source>
</reference>
<organism evidence="4 5">
    <name type="scientific">Microvirga arabica</name>
    <dbReference type="NCBI Taxonomy" id="1128671"/>
    <lineage>
        <taxon>Bacteria</taxon>
        <taxon>Pseudomonadati</taxon>
        <taxon>Pseudomonadota</taxon>
        <taxon>Alphaproteobacteria</taxon>
        <taxon>Hyphomicrobiales</taxon>
        <taxon>Methylobacteriaceae</taxon>
        <taxon>Microvirga</taxon>
    </lineage>
</organism>
<evidence type="ECO:0000313" key="4">
    <source>
        <dbReference type="EMBL" id="MFC1458140.1"/>
    </source>
</evidence>
<gene>
    <name evidence="4" type="ORF">ACETIH_15800</name>
</gene>
<dbReference type="SUPFAM" id="SSF52172">
    <property type="entry name" value="CheY-like"/>
    <property type="match status" value="1"/>
</dbReference>
<evidence type="ECO:0000259" key="3">
    <source>
        <dbReference type="PROSITE" id="PS50110"/>
    </source>
</evidence>
<evidence type="ECO:0000256" key="2">
    <source>
        <dbReference type="PROSITE-ProRule" id="PRU00169"/>
    </source>
</evidence>
<dbReference type="RefSeq" id="WP_312887532.1">
    <property type="nucleotide sequence ID" value="NZ_JAFBID010000030.1"/>
</dbReference>
<sequence length="168" mass="18764">MTTAAAGHWWQKQSCITSHQEFVECFIDCLPMPDADLRRVVLVVEDETLVRMFMTDFLDEAGFKVFEAAHADEALAVLQARPDIQAVVTDIEMPAGSMNGLELTRVVQERWSGVGVVVTSGRARPNPDDLSDRVAFFAKPYRPDTIINAIRQMTAPQADERQVINTNN</sequence>
<dbReference type="Gene3D" id="3.40.50.2300">
    <property type="match status" value="1"/>
</dbReference>
<dbReference type="SMART" id="SM00448">
    <property type="entry name" value="REC"/>
    <property type="match status" value="1"/>
</dbReference>
<name>A0ABV6YAK7_9HYPH</name>
<comment type="caution">
    <text evidence="4">The sequence shown here is derived from an EMBL/GenBank/DDBJ whole genome shotgun (WGS) entry which is preliminary data.</text>
</comment>
<evidence type="ECO:0000256" key="1">
    <source>
        <dbReference type="ARBA" id="ARBA00022553"/>
    </source>
</evidence>
<dbReference type="InterPro" id="IPR001789">
    <property type="entry name" value="Sig_transdc_resp-reg_receiver"/>
</dbReference>
<dbReference type="InterPro" id="IPR050595">
    <property type="entry name" value="Bact_response_regulator"/>
</dbReference>
<evidence type="ECO:0000313" key="5">
    <source>
        <dbReference type="Proteomes" id="UP001593940"/>
    </source>
</evidence>